<organism evidence="2">
    <name type="scientific">bioreactor metagenome</name>
    <dbReference type="NCBI Taxonomy" id="1076179"/>
    <lineage>
        <taxon>unclassified sequences</taxon>
        <taxon>metagenomes</taxon>
        <taxon>ecological metagenomes</taxon>
    </lineage>
</organism>
<name>A0A645IYD7_9ZZZZ</name>
<dbReference type="EMBL" id="VSSQ01120279">
    <property type="protein sequence ID" value="MPN53294.1"/>
    <property type="molecule type" value="Genomic_DNA"/>
</dbReference>
<accession>A0A645IYD7</accession>
<gene>
    <name evidence="2" type="ORF">SDC9_200958</name>
</gene>
<proteinExistence type="predicted"/>
<sequence length="135" mass="15307">MAVHSYRRTFGIVNQKDDYGINNRKSDSGKACRLFFRVAVHRVQRNHKGHETDCDKNTRKAAFKQRVPAQAEKQAHRKGQNRQPGHGCADFSDGSVHGNTSEIIKIQNFPVADSLIHTNSYIQAYTDFPECSFIS</sequence>
<protein>
    <submittedName>
        <fullName evidence="2">Uncharacterized protein</fullName>
    </submittedName>
</protein>
<dbReference type="AlphaFoldDB" id="A0A645IYD7"/>
<reference evidence="2" key="1">
    <citation type="submission" date="2019-08" db="EMBL/GenBank/DDBJ databases">
        <authorList>
            <person name="Kucharzyk K."/>
            <person name="Murdoch R.W."/>
            <person name="Higgins S."/>
            <person name="Loffler F."/>
        </authorList>
    </citation>
    <scope>NUCLEOTIDE SEQUENCE</scope>
</reference>
<feature type="region of interest" description="Disordered" evidence="1">
    <location>
        <begin position="64"/>
        <end position="92"/>
    </location>
</feature>
<evidence type="ECO:0000313" key="2">
    <source>
        <dbReference type="EMBL" id="MPN53294.1"/>
    </source>
</evidence>
<evidence type="ECO:0000256" key="1">
    <source>
        <dbReference type="SAM" id="MobiDB-lite"/>
    </source>
</evidence>
<comment type="caution">
    <text evidence="2">The sequence shown here is derived from an EMBL/GenBank/DDBJ whole genome shotgun (WGS) entry which is preliminary data.</text>
</comment>